<keyword evidence="1" id="KW-0813">Transport</keyword>
<dbReference type="GO" id="GO:0005096">
    <property type="term" value="F:GTPase activator activity"/>
    <property type="evidence" value="ECO:0007669"/>
    <property type="project" value="TreeGrafter"/>
</dbReference>
<evidence type="ECO:0000313" key="3">
    <source>
        <dbReference type="EMBL" id="KAH0454594.1"/>
    </source>
</evidence>
<keyword evidence="1" id="KW-0472">Membrane</keyword>
<dbReference type="InterPro" id="IPR036465">
    <property type="entry name" value="vWFA_dom_sf"/>
</dbReference>
<keyword evidence="1" id="KW-0479">Metal-binding</keyword>
<dbReference type="InterPro" id="IPR037364">
    <property type="entry name" value="Sec23"/>
</dbReference>
<reference evidence="3 4" key="1">
    <citation type="journal article" date="2021" name="Hortic Res">
        <title>Chromosome-scale assembly of the Dendrobium chrysotoxum genome enhances the understanding of orchid evolution.</title>
        <authorList>
            <person name="Zhang Y."/>
            <person name="Zhang G.Q."/>
            <person name="Zhang D."/>
            <person name="Liu X.D."/>
            <person name="Xu X.Y."/>
            <person name="Sun W.H."/>
            <person name="Yu X."/>
            <person name="Zhu X."/>
            <person name="Wang Z.W."/>
            <person name="Zhao X."/>
            <person name="Zhong W.Y."/>
            <person name="Chen H."/>
            <person name="Yin W.L."/>
            <person name="Huang T."/>
            <person name="Niu S.C."/>
            <person name="Liu Z.J."/>
        </authorList>
    </citation>
    <scope>NUCLEOTIDE SEQUENCE [LARGE SCALE GENOMIC DNA]</scope>
    <source>
        <strain evidence="3">Lindl</strain>
    </source>
</reference>
<accession>A0AAV7GG05</accession>
<keyword evidence="1" id="KW-0963">Cytoplasm</keyword>
<dbReference type="GO" id="GO:0030127">
    <property type="term" value="C:COPII vesicle coat"/>
    <property type="evidence" value="ECO:0007669"/>
    <property type="project" value="InterPro"/>
</dbReference>
<dbReference type="InterPro" id="IPR027942">
    <property type="entry name" value="SEO_N"/>
</dbReference>
<keyword evidence="4" id="KW-1185">Reference proteome</keyword>
<protein>
    <recommendedName>
        <fullName evidence="1">Protein transport protein SEC23</fullName>
    </recommendedName>
</protein>
<dbReference type="GO" id="GO:0070971">
    <property type="term" value="C:endoplasmic reticulum exit site"/>
    <property type="evidence" value="ECO:0007669"/>
    <property type="project" value="TreeGrafter"/>
</dbReference>
<dbReference type="GO" id="GO:0005789">
    <property type="term" value="C:endoplasmic reticulum membrane"/>
    <property type="evidence" value="ECO:0007669"/>
    <property type="project" value="UniProtKB-SubCell"/>
</dbReference>
<keyword evidence="1" id="KW-0931">ER-Golgi transport</keyword>
<dbReference type="Gene3D" id="3.40.50.410">
    <property type="entry name" value="von Willebrand factor, type A domain"/>
    <property type="match status" value="1"/>
</dbReference>
<feature type="domain" description="Sieve element occlusion N-terminal" evidence="2">
    <location>
        <begin position="233"/>
        <end position="312"/>
    </location>
</feature>
<proteinExistence type="inferred from homology"/>
<dbReference type="GO" id="GO:0090110">
    <property type="term" value="P:COPII-coated vesicle cargo loading"/>
    <property type="evidence" value="ECO:0007669"/>
    <property type="project" value="TreeGrafter"/>
</dbReference>
<comment type="subcellular location">
    <subcellularLocation>
        <location evidence="1">Cytoplasmic vesicle</location>
        <location evidence="1">COPII-coated vesicle membrane</location>
        <topology evidence="1">Peripheral membrane protein</topology>
        <orientation evidence="1">Cytoplasmic side</orientation>
    </subcellularLocation>
    <subcellularLocation>
        <location evidence="1">Endoplasmic reticulum membrane</location>
        <topology evidence="1">Peripheral membrane protein</topology>
        <orientation evidence="1">Cytoplasmic side</orientation>
    </subcellularLocation>
</comment>
<sequence length="312" mass="34199">MSIRVLDALGRSCMKLGCRQRSKPALAGNHTDKSTHPSLATIPAISSSGNHTRMNPPMATIPSDISTRVPPVHNLGRVPHNRLVTSTAICARACPSLRFLPTSLSFCILLSAASLLALPSSTPFCRIDFPSRIWIYLFGFSQNHFPHYYTAISERNVPGVLYLQCSTIKYAIPTFVSGGDPSATPSLLPPIFLFVIDTCVIEELGFVKSAMHRAIGLIPENALVGLITYGTQVQLNTVNPLAKSLGLLKQVPDIIEHTNILKPRFDAINNLIRVMLDVTKCIIEFTELPSEYIYPESPKMGMAMTHNPTAIY</sequence>
<dbReference type="AlphaFoldDB" id="A0AAV7GG05"/>
<keyword evidence="1" id="KW-0256">Endoplasmic reticulum</keyword>
<comment type="similarity">
    <text evidence="1">Belongs to the SEC23/SEC24 family. SEC23 subfamily.</text>
</comment>
<keyword evidence="1" id="KW-0968">Cytoplasmic vesicle</keyword>
<dbReference type="PANTHER" id="PTHR11141:SF0">
    <property type="entry name" value="PROTEIN TRANSPORT PROTEIN SEC23"/>
    <property type="match status" value="1"/>
</dbReference>
<evidence type="ECO:0000256" key="1">
    <source>
        <dbReference type="RuleBase" id="RU365030"/>
    </source>
</evidence>
<dbReference type="GO" id="GO:0046872">
    <property type="term" value="F:metal ion binding"/>
    <property type="evidence" value="ECO:0007669"/>
    <property type="project" value="UniProtKB-KW"/>
</dbReference>
<evidence type="ECO:0000313" key="4">
    <source>
        <dbReference type="Proteomes" id="UP000775213"/>
    </source>
</evidence>
<name>A0AAV7GG05_DENCH</name>
<dbReference type="Proteomes" id="UP000775213">
    <property type="component" value="Unassembled WGS sequence"/>
</dbReference>
<keyword evidence="1" id="KW-0653">Protein transport</keyword>
<comment type="function">
    <text evidence="1">Component of the coat protein complex II (COPII) which promotes the formation of transport vesicles from the endoplasmic reticulum (ER). The coat has two main functions, the physical deformation of the endoplasmic reticulum membrane into vesicles and the selection of cargo molecules.</text>
</comment>
<evidence type="ECO:0000259" key="2">
    <source>
        <dbReference type="Pfam" id="PF14576"/>
    </source>
</evidence>
<dbReference type="GO" id="GO:0006886">
    <property type="term" value="P:intracellular protein transport"/>
    <property type="evidence" value="ECO:0007669"/>
    <property type="project" value="InterPro"/>
</dbReference>
<dbReference type="Gene3D" id="2.30.30.380">
    <property type="entry name" value="Zn-finger domain of Sec23/24"/>
    <property type="match status" value="1"/>
</dbReference>
<gene>
    <name evidence="3" type="ORF">IEQ34_016518</name>
</gene>
<dbReference type="EMBL" id="JAGFBR010000015">
    <property type="protein sequence ID" value="KAH0454594.1"/>
    <property type="molecule type" value="Genomic_DNA"/>
</dbReference>
<dbReference type="Pfam" id="PF14576">
    <property type="entry name" value="SEO_N"/>
    <property type="match status" value="1"/>
</dbReference>
<keyword evidence="1" id="KW-0862">Zinc</keyword>
<comment type="caution">
    <text evidence="3">The sequence shown here is derived from an EMBL/GenBank/DDBJ whole genome shotgun (WGS) entry which is preliminary data.</text>
</comment>
<organism evidence="3 4">
    <name type="scientific">Dendrobium chrysotoxum</name>
    <name type="common">Orchid</name>
    <dbReference type="NCBI Taxonomy" id="161865"/>
    <lineage>
        <taxon>Eukaryota</taxon>
        <taxon>Viridiplantae</taxon>
        <taxon>Streptophyta</taxon>
        <taxon>Embryophyta</taxon>
        <taxon>Tracheophyta</taxon>
        <taxon>Spermatophyta</taxon>
        <taxon>Magnoliopsida</taxon>
        <taxon>Liliopsida</taxon>
        <taxon>Asparagales</taxon>
        <taxon>Orchidaceae</taxon>
        <taxon>Epidendroideae</taxon>
        <taxon>Malaxideae</taxon>
        <taxon>Dendrobiinae</taxon>
        <taxon>Dendrobium</taxon>
    </lineage>
</organism>
<dbReference type="SUPFAM" id="SSF53300">
    <property type="entry name" value="vWA-like"/>
    <property type="match status" value="1"/>
</dbReference>
<dbReference type="PANTHER" id="PTHR11141">
    <property type="entry name" value="PROTEIN TRANSPORT PROTEIN SEC23"/>
    <property type="match status" value="1"/>
</dbReference>